<dbReference type="PROSITE" id="PS50089">
    <property type="entry name" value="ZF_RING_2"/>
    <property type="match status" value="1"/>
</dbReference>
<keyword evidence="1" id="KW-0863">Zinc-finger</keyword>
<evidence type="ECO:0000256" key="1">
    <source>
        <dbReference type="PROSITE-ProRule" id="PRU00175"/>
    </source>
</evidence>
<dbReference type="Pfam" id="PF13639">
    <property type="entry name" value="zf-RING_2"/>
    <property type="match status" value="1"/>
</dbReference>
<dbReference type="GO" id="GO:0004842">
    <property type="term" value="F:ubiquitin-protein transferase activity"/>
    <property type="evidence" value="ECO:0007669"/>
    <property type="project" value="InterPro"/>
</dbReference>
<evidence type="ECO:0000259" key="2">
    <source>
        <dbReference type="PROSITE" id="PS50089"/>
    </source>
</evidence>
<dbReference type="Proteomes" id="UP000504603">
    <property type="component" value="Unplaced"/>
</dbReference>
<dbReference type="InterPro" id="IPR013083">
    <property type="entry name" value="Znf_RING/FYVE/PHD"/>
</dbReference>
<reference evidence="4" key="1">
    <citation type="submission" date="2025-08" db="UniProtKB">
        <authorList>
            <consortium name="RefSeq"/>
        </authorList>
    </citation>
    <scope>IDENTIFICATION</scope>
    <source>
        <strain evidence="4">OHB3-1</strain>
    </source>
</reference>
<keyword evidence="1" id="KW-0862">Zinc</keyword>
<dbReference type="GO" id="GO:0046621">
    <property type="term" value="P:negative regulation of organ growth"/>
    <property type="evidence" value="ECO:0007669"/>
    <property type="project" value="InterPro"/>
</dbReference>
<feature type="domain" description="RING-type" evidence="2">
    <location>
        <begin position="198"/>
        <end position="239"/>
    </location>
</feature>
<name>A0A6J1D3R4_MOMCH</name>
<dbReference type="GO" id="GO:0048437">
    <property type="term" value="P:floral organ development"/>
    <property type="evidence" value="ECO:0007669"/>
    <property type="project" value="TreeGrafter"/>
</dbReference>
<keyword evidence="1" id="KW-0479">Metal-binding</keyword>
<organism evidence="3 4">
    <name type="scientific">Momordica charantia</name>
    <name type="common">Bitter gourd</name>
    <name type="synonym">Balsam pear</name>
    <dbReference type="NCBI Taxonomy" id="3673"/>
    <lineage>
        <taxon>Eukaryota</taxon>
        <taxon>Viridiplantae</taxon>
        <taxon>Streptophyta</taxon>
        <taxon>Embryophyta</taxon>
        <taxon>Tracheophyta</taxon>
        <taxon>Spermatophyta</taxon>
        <taxon>Magnoliopsida</taxon>
        <taxon>eudicotyledons</taxon>
        <taxon>Gunneridae</taxon>
        <taxon>Pentapetalae</taxon>
        <taxon>rosids</taxon>
        <taxon>fabids</taxon>
        <taxon>Cucurbitales</taxon>
        <taxon>Cucurbitaceae</taxon>
        <taxon>Momordiceae</taxon>
        <taxon>Momordica</taxon>
    </lineage>
</organism>
<protein>
    <submittedName>
        <fullName evidence="4">E3 ubiquitin ligase BIG BROTHER</fullName>
    </submittedName>
</protein>
<gene>
    <name evidence="4" type="primary">LOC111017324</name>
</gene>
<evidence type="ECO:0000313" key="4">
    <source>
        <dbReference type="RefSeq" id="XP_022148735.1"/>
    </source>
</evidence>
<dbReference type="GO" id="GO:0016567">
    <property type="term" value="P:protein ubiquitination"/>
    <property type="evidence" value="ECO:0007669"/>
    <property type="project" value="InterPro"/>
</dbReference>
<dbReference type="FunFam" id="3.30.40.10:FF:000226">
    <property type="entry name" value="E3 ubiquitin ligase BIG BROTHER"/>
    <property type="match status" value="1"/>
</dbReference>
<dbReference type="SUPFAM" id="SSF57850">
    <property type="entry name" value="RING/U-box"/>
    <property type="match status" value="1"/>
</dbReference>
<dbReference type="OrthoDB" id="9984778at2759"/>
<accession>A0A6J1D3R4</accession>
<sequence length="257" mass="29511">MNEDRQMEVHYIDTGFPYTTTESFMDFFEGLHHHQVPAYGNAGPLLDQGNAYWSMNMQCYKFGVSDPGNTYYGHSEESHHLPPSMDIGERGWEYPSTVTVENPEPTYAPSVEEDVVDAHFIPEEECDFSHQEEETSTSQVVWQDEIDPDHMTYEELLDLGESVGTQSRGLSEEQISLLPTAKCKLTSFFSRKKPEERCVICQMRYKRGDKQIKLPCKHFYHNKCITKWLTINKICPICNIEVFGDEGVNASGSDNRQ</sequence>
<dbReference type="PANTHER" id="PTHR46400:SF5">
    <property type="entry name" value="RING-TYPE DOMAIN-CONTAINING PROTEIN"/>
    <property type="match status" value="1"/>
</dbReference>
<dbReference type="AlphaFoldDB" id="A0A6J1D3R4"/>
<dbReference type="InterPro" id="IPR001841">
    <property type="entry name" value="Znf_RING"/>
</dbReference>
<dbReference type="PANTHER" id="PTHR46400">
    <property type="entry name" value="RING/U-BOX SUPERFAMILY PROTEIN"/>
    <property type="match status" value="1"/>
</dbReference>
<evidence type="ECO:0000313" key="3">
    <source>
        <dbReference type="Proteomes" id="UP000504603"/>
    </source>
</evidence>
<proteinExistence type="predicted"/>
<dbReference type="GO" id="GO:0031624">
    <property type="term" value="F:ubiquitin conjugating enzyme binding"/>
    <property type="evidence" value="ECO:0007669"/>
    <property type="project" value="TreeGrafter"/>
</dbReference>
<dbReference type="SMART" id="SM00184">
    <property type="entry name" value="RING"/>
    <property type="match status" value="1"/>
</dbReference>
<dbReference type="GeneID" id="111017324"/>
<keyword evidence="3" id="KW-1185">Reference proteome</keyword>
<dbReference type="Gene3D" id="3.30.40.10">
    <property type="entry name" value="Zinc/RING finger domain, C3HC4 (zinc finger)"/>
    <property type="match status" value="1"/>
</dbReference>
<dbReference type="InterPro" id="IPR033276">
    <property type="entry name" value="BB"/>
</dbReference>
<dbReference type="GO" id="GO:0008270">
    <property type="term" value="F:zinc ion binding"/>
    <property type="evidence" value="ECO:0007669"/>
    <property type="project" value="UniProtKB-KW"/>
</dbReference>
<dbReference type="KEGG" id="mcha:111017324"/>
<dbReference type="RefSeq" id="XP_022148735.1">
    <property type="nucleotide sequence ID" value="XM_022293043.1"/>
</dbReference>